<evidence type="ECO:0000313" key="8">
    <source>
        <dbReference type="Proteomes" id="UP000034175"/>
    </source>
</evidence>
<name>A0A0G1S224_9BACT</name>
<dbReference type="InterPro" id="IPR003593">
    <property type="entry name" value="AAA+_ATPase"/>
</dbReference>
<dbReference type="Pfam" id="PF17871">
    <property type="entry name" value="AAA_lid_9"/>
    <property type="match status" value="1"/>
</dbReference>
<keyword evidence="5" id="KW-0812">Transmembrane</keyword>
<feature type="transmembrane region" description="Helical" evidence="5">
    <location>
        <begin position="6"/>
        <end position="26"/>
    </location>
</feature>
<organism evidence="7 8">
    <name type="scientific">Candidatus Magasanikbacteria bacterium GW2011_GWA2_46_17</name>
    <dbReference type="NCBI Taxonomy" id="1619042"/>
    <lineage>
        <taxon>Bacteria</taxon>
        <taxon>Candidatus Magasanikiibacteriota</taxon>
    </lineage>
</organism>
<dbReference type="GO" id="GO:0005524">
    <property type="term" value="F:ATP binding"/>
    <property type="evidence" value="ECO:0007669"/>
    <property type="project" value="UniProtKB-KW"/>
</dbReference>
<evidence type="ECO:0000256" key="1">
    <source>
        <dbReference type="ARBA" id="ARBA00022737"/>
    </source>
</evidence>
<dbReference type="InterPro" id="IPR003959">
    <property type="entry name" value="ATPase_AAA_core"/>
</dbReference>
<keyword evidence="5" id="KW-0472">Membrane</keyword>
<dbReference type="GO" id="GO:0005737">
    <property type="term" value="C:cytoplasm"/>
    <property type="evidence" value="ECO:0007669"/>
    <property type="project" value="TreeGrafter"/>
</dbReference>
<evidence type="ECO:0000259" key="6">
    <source>
        <dbReference type="SMART" id="SM00382"/>
    </source>
</evidence>
<dbReference type="CDD" id="cd00009">
    <property type="entry name" value="AAA"/>
    <property type="match status" value="1"/>
</dbReference>
<reference evidence="7 8" key="1">
    <citation type="journal article" date="2015" name="Nature">
        <title>rRNA introns, odd ribosomes, and small enigmatic genomes across a large radiation of phyla.</title>
        <authorList>
            <person name="Brown C.T."/>
            <person name="Hug L.A."/>
            <person name="Thomas B.C."/>
            <person name="Sharon I."/>
            <person name="Castelle C.J."/>
            <person name="Singh A."/>
            <person name="Wilkins M.J."/>
            <person name="Williams K.H."/>
            <person name="Banfield J.F."/>
        </authorList>
    </citation>
    <scope>NUCLEOTIDE SEQUENCE [LARGE SCALE GENOMIC DNA]</scope>
</reference>
<protein>
    <submittedName>
        <fullName evidence="7">ATPase AAA-2 domain protein</fullName>
    </submittedName>
</protein>
<evidence type="ECO:0000256" key="4">
    <source>
        <dbReference type="SAM" id="Coils"/>
    </source>
</evidence>
<evidence type="ECO:0000256" key="3">
    <source>
        <dbReference type="ARBA" id="ARBA00022840"/>
    </source>
</evidence>
<dbReference type="GO" id="GO:0016887">
    <property type="term" value="F:ATP hydrolysis activity"/>
    <property type="evidence" value="ECO:0007669"/>
    <property type="project" value="InterPro"/>
</dbReference>
<dbReference type="Proteomes" id="UP000034175">
    <property type="component" value="Unassembled WGS sequence"/>
</dbReference>
<dbReference type="AlphaFoldDB" id="A0A0G1S224"/>
<evidence type="ECO:0000313" key="7">
    <source>
        <dbReference type="EMBL" id="KKU27250.1"/>
    </source>
</evidence>
<dbReference type="Pfam" id="PF00004">
    <property type="entry name" value="AAA"/>
    <property type="match status" value="1"/>
</dbReference>
<dbReference type="SMART" id="SM00382">
    <property type="entry name" value="AAA"/>
    <property type="match status" value="1"/>
</dbReference>
<dbReference type="SUPFAM" id="SSF52540">
    <property type="entry name" value="P-loop containing nucleoside triphosphate hydrolases"/>
    <property type="match status" value="1"/>
</dbReference>
<keyword evidence="4" id="KW-0175">Coiled coil</keyword>
<sequence>MFDSFAPTNTFFALAATCIVLAFYFWQKNKKSSGTSNTWGKKSNTPILNSFTVDFTQREQEGELDPVIGRQKEIDRVTQILARRTKNNPILLGPPGVGKTAIVEGLALKIITGDVPEVLQNKRVLSLQVAEILAGTKYRGEFEERARKLVNEIAQSNRDIILFVDEIHTLIEQKGTEGSINFTDILKPSLARGQLQLIGATTLKEYDEFIKPDASLERRFQVVDIKEPNKADTLAILKGVQKNYEEYHNVLFTDAALKAAVDLSEKYIKGRVLPDKAIDVIDEAAAKVKVEQGSTKHALDLLNKAATQVKHDHKHLPTRIEKLQTKLEELKKKEKATQGNAALKNIRKHIVETVKAIEHCESRLSMLRGRPIVDVIHIKEVVRAWTGKKI</sequence>
<dbReference type="InterPro" id="IPR050130">
    <property type="entry name" value="ClpA_ClpB"/>
</dbReference>
<keyword evidence="5" id="KW-1133">Transmembrane helix</keyword>
<dbReference type="Gene3D" id="1.10.8.60">
    <property type="match status" value="2"/>
</dbReference>
<accession>A0A0G1S224</accession>
<dbReference type="PATRIC" id="fig|1619042.3.peg.128"/>
<proteinExistence type="predicted"/>
<feature type="coiled-coil region" evidence="4">
    <location>
        <begin position="313"/>
        <end position="340"/>
    </location>
</feature>
<dbReference type="Gene3D" id="3.40.50.300">
    <property type="entry name" value="P-loop containing nucleotide triphosphate hydrolases"/>
    <property type="match status" value="1"/>
</dbReference>
<dbReference type="InterPro" id="IPR041546">
    <property type="entry name" value="ClpA/ClpB_AAA_lid"/>
</dbReference>
<dbReference type="PANTHER" id="PTHR11638:SF18">
    <property type="entry name" value="HEAT SHOCK PROTEIN 104"/>
    <property type="match status" value="1"/>
</dbReference>
<keyword evidence="2" id="KW-0547">Nucleotide-binding</keyword>
<feature type="domain" description="AAA+ ATPase" evidence="6">
    <location>
        <begin position="85"/>
        <end position="229"/>
    </location>
</feature>
<comment type="caution">
    <text evidence="7">The sequence shown here is derived from an EMBL/GenBank/DDBJ whole genome shotgun (WGS) entry which is preliminary data.</text>
</comment>
<evidence type="ECO:0000256" key="5">
    <source>
        <dbReference type="SAM" id="Phobius"/>
    </source>
</evidence>
<dbReference type="PANTHER" id="PTHR11638">
    <property type="entry name" value="ATP-DEPENDENT CLP PROTEASE"/>
    <property type="match status" value="1"/>
</dbReference>
<dbReference type="EMBL" id="LCMA01000002">
    <property type="protein sequence ID" value="KKU27250.1"/>
    <property type="molecule type" value="Genomic_DNA"/>
</dbReference>
<gene>
    <name evidence="7" type="ORF">UX39_C0002G0029</name>
</gene>
<keyword evidence="1" id="KW-0677">Repeat</keyword>
<dbReference type="Gene3D" id="4.10.860.10">
    <property type="entry name" value="UVR domain"/>
    <property type="match status" value="1"/>
</dbReference>
<evidence type="ECO:0000256" key="2">
    <source>
        <dbReference type="ARBA" id="ARBA00022741"/>
    </source>
</evidence>
<dbReference type="InterPro" id="IPR027417">
    <property type="entry name" value="P-loop_NTPase"/>
</dbReference>
<keyword evidence="3" id="KW-0067">ATP-binding</keyword>
<dbReference type="GO" id="GO:0034605">
    <property type="term" value="P:cellular response to heat"/>
    <property type="evidence" value="ECO:0007669"/>
    <property type="project" value="TreeGrafter"/>
</dbReference>